<dbReference type="Proteomes" id="UP000294933">
    <property type="component" value="Unassembled WGS sequence"/>
</dbReference>
<dbReference type="AlphaFoldDB" id="A0A4Y7QL05"/>
<reference evidence="1 2" key="1">
    <citation type="submission" date="2018-06" db="EMBL/GenBank/DDBJ databases">
        <title>A transcriptomic atlas of mushroom development highlights an independent origin of complex multicellularity.</title>
        <authorList>
            <consortium name="DOE Joint Genome Institute"/>
            <person name="Krizsan K."/>
            <person name="Almasi E."/>
            <person name="Merenyi Z."/>
            <person name="Sahu N."/>
            <person name="Viragh M."/>
            <person name="Koszo T."/>
            <person name="Mondo S."/>
            <person name="Kiss B."/>
            <person name="Balint B."/>
            <person name="Kues U."/>
            <person name="Barry K."/>
            <person name="Hegedus J.C."/>
            <person name="Henrissat B."/>
            <person name="Johnson J."/>
            <person name="Lipzen A."/>
            <person name="Ohm R."/>
            <person name="Nagy I."/>
            <person name="Pangilinan J."/>
            <person name="Yan J."/>
            <person name="Xiong Y."/>
            <person name="Grigoriev I.V."/>
            <person name="Hibbett D.S."/>
            <person name="Nagy L.G."/>
        </authorList>
    </citation>
    <scope>NUCLEOTIDE SEQUENCE [LARGE SCALE GENOMIC DNA]</scope>
    <source>
        <strain evidence="1 2">SZMC22713</strain>
    </source>
</reference>
<gene>
    <name evidence="1" type="ORF">BD410DRAFT_343950</name>
</gene>
<dbReference type="EMBL" id="ML170158">
    <property type="protein sequence ID" value="TDL28095.1"/>
    <property type="molecule type" value="Genomic_DNA"/>
</dbReference>
<organism evidence="1 2">
    <name type="scientific">Rickenella mellea</name>
    <dbReference type="NCBI Taxonomy" id="50990"/>
    <lineage>
        <taxon>Eukaryota</taxon>
        <taxon>Fungi</taxon>
        <taxon>Dikarya</taxon>
        <taxon>Basidiomycota</taxon>
        <taxon>Agaricomycotina</taxon>
        <taxon>Agaricomycetes</taxon>
        <taxon>Hymenochaetales</taxon>
        <taxon>Rickenellaceae</taxon>
        <taxon>Rickenella</taxon>
    </lineage>
</organism>
<evidence type="ECO:0000313" key="2">
    <source>
        <dbReference type="Proteomes" id="UP000294933"/>
    </source>
</evidence>
<accession>A0A4Y7QL05</accession>
<keyword evidence="2" id="KW-1185">Reference proteome</keyword>
<sequence>MLSYLQLSSPDRSFCFSNLSVAYVSLQGVIVRSESPRTLEQIRSTRPFYTTKIFRDFRHSPLRQVIWIWNFMLPILCRRTKMMCGHSHNG</sequence>
<dbReference type="VEuPathDB" id="FungiDB:BD410DRAFT_343950"/>
<evidence type="ECO:0000313" key="1">
    <source>
        <dbReference type="EMBL" id="TDL28095.1"/>
    </source>
</evidence>
<protein>
    <submittedName>
        <fullName evidence="1">Uncharacterized protein</fullName>
    </submittedName>
</protein>
<proteinExistence type="predicted"/>
<name>A0A4Y7QL05_9AGAM</name>